<evidence type="ECO:0000256" key="6">
    <source>
        <dbReference type="ARBA" id="ARBA00022786"/>
    </source>
</evidence>
<feature type="compositionally biased region" description="Low complexity" evidence="9">
    <location>
        <begin position="528"/>
        <end position="541"/>
    </location>
</feature>
<dbReference type="InterPro" id="IPR013083">
    <property type="entry name" value="Znf_RING/FYVE/PHD"/>
</dbReference>
<dbReference type="PROSITE" id="PS50800">
    <property type="entry name" value="SAP"/>
    <property type="match status" value="1"/>
</dbReference>
<evidence type="ECO:0000259" key="11">
    <source>
        <dbReference type="PROSITE" id="PS51044"/>
    </source>
</evidence>
<keyword evidence="6" id="KW-0833">Ubl conjugation pathway</keyword>
<evidence type="ECO:0000313" key="13">
    <source>
        <dbReference type="Proteomes" id="UP001648503"/>
    </source>
</evidence>
<dbReference type="PROSITE" id="PS51044">
    <property type="entry name" value="ZF_SP_RING"/>
    <property type="match status" value="1"/>
</dbReference>
<feature type="compositionally biased region" description="Basic residues" evidence="9">
    <location>
        <begin position="579"/>
        <end position="588"/>
    </location>
</feature>
<gene>
    <name evidence="12" type="ORF">BASA50_000640</name>
</gene>
<organism evidence="12 13">
    <name type="scientific">Batrachochytrium salamandrivorans</name>
    <dbReference type="NCBI Taxonomy" id="1357716"/>
    <lineage>
        <taxon>Eukaryota</taxon>
        <taxon>Fungi</taxon>
        <taxon>Fungi incertae sedis</taxon>
        <taxon>Chytridiomycota</taxon>
        <taxon>Chytridiomycota incertae sedis</taxon>
        <taxon>Chytridiomycetes</taxon>
        <taxon>Rhizophydiales</taxon>
        <taxon>Rhizophydiales incertae sedis</taxon>
        <taxon>Batrachochytrium</taxon>
    </lineage>
</organism>
<feature type="compositionally biased region" description="Polar residues" evidence="9">
    <location>
        <begin position="669"/>
        <end position="678"/>
    </location>
</feature>
<feature type="domain" description="SP-RING-type" evidence="11">
    <location>
        <begin position="331"/>
        <end position="412"/>
    </location>
</feature>
<feature type="region of interest" description="Disordered" evidence="9">
    <location>
        <begin position="475"/>
        <end position="555"/>
    </location>
</feature>
<dbReference type="Pfam" id="PF02891">
    <property type="entry name" value="zf-MIZ"/>
    <property type="match status" value="1"/>
</dbReference>
<comment type="similarity">
    <text evidence="2">Belongs to the PIAS family.</text>
</comment>
<dbReference type="InterPro" id="IPR038654">
    <property type="entry name" value="PINIT_sf"/>
</dbReference>
<dbReference type="PANTHER" id="PTHR10782">
    <property type="entry name" value="ZINC FINGER MIZ DOMAIN-CONTAINING PROTEIN"/>
    <property type="match status" value="1"/>
</dbReference>
<keyword evidence="4" id="KW-0479">Metal-binding</keyword>
<reference evidence="12 13" key="1">
    <citation type="submission" date="2021-02" db="EMBL/GenBank/DDBJ databases">
        <title>Variation within the Batrachochytrium salamandrivorans European outbreak.</title>
        <authorList>
            <person name="Kelly M."/>
            <person name="Pasmans F."/>
            <person name="Shea T.P."/>
            <person name="Munoz J.F."/>
            <person name="Carranza S."/>
            <person name="Cuomo C.A."/>
            <person name="Martel A."/>
        </authorList>
    </citation>
    <scope>NUCLEOTIDE SEQUENCE [LARGE SCALE GENOMIC DNA]</scope>
    <source>
        <strain evidence="12 13">AMFP18/2</strain>
    </source>
</reference>
<dbReference type="PANTHER" id="PTHR10782:SF4">
    <property type="entry name" value="TONALLI, ISOFORM E"/>
    <property type="match status" value="1"/>
</dbReference>
<dbReference type="Proteomes" id="UP001648503">
    <property type="component" value="Unassembled WGS sequence"/>
</dbReference>
<evidence type="ECO:0000256" key="3">
    <source>
        <dbReference type="ARBA" id="ARBA00022679"/>
    </source>
</evidence>
<keyword evidence="13" id="KW-1185">Reference proteome</keyword>
<keyword evidence="3" id="KW-0808">Transferase</keyword>
<feature type="region of interest" description="Disordered" evidence="9">
    <location>
        <begin position="639"/>
        <end position="682"/>
    </location>
</feature>
<dbReference type="Pfam" id="PF14324">
    <property type="entry name" value="PINIT"/>
    <property type="match status" value="1"/>
</dbReference>
<evidence type="ECO:0000256" key="7">
    <source>
        <dbReference type="ARBA" id="ARBA00022833"/>
    </source>
</evidence>
<dbReference type="SMART" id="SM00513">
    <property type="entry name" value="SAP"/>
    <property type="match status" value="1"/>
</dbReference>
<evidence type="ECO:0000256" key="9">
    <source>
        <dbReference type="SAM" id="MobiDB-lite"/>
    </source>
</evidence>
<dbReference type="CDD" id="cd16650">
    <property type="entry name" value="SP-RING_PIAS-like"/>
    <property type="match status" value="1"/>
</dbReference>
<dbReference type="InterPro" id="IPR003034">
    <property type="entry name" value="SAP_dom"/>
</dbReference>
<comment type="caution">
    <text evidence="12">The sequence shown here is derived from an EMBL/GenBank/DDBJ whole genome shotgun (WGS) entry which is preliminary data.</text>
</comment>
<evidence type="ECO:0000256" key="4">
    <source>
        <dbReference type="ARBA" id="ARBA00022723"/>
    </source>
</evidence>
<evidence type="ECO:0000256" key="2">
    <source>
        <dbReference type="ARBA" id="ARBA00005383"/>
    </source>
</evidence>
<sequence>MQPAQDYKYLNGLVQKMVVHQLKQVLDIVGLSKGGLKVVLQNRILQHASIDDHHFMQVLNATIKSANLGPIPTKSNYGGRVSKSIAPGQHASSIPESAKARLSVGGYSTSESHTTMGDLASSKFYQPPRGHNQKLENVPISSLLGISRPIFGTNSHTGPLSLNTPNNQIVEFDSSPFFAIRKALGPTLFTSESNCPMTIHFTLDQETKRLLDPKTSGSYSVFLFMGLPSIRGPARLQYPEGTGISCNQSNITGFSGLKKKPWTCQPANLTPHLVYGGKNIVVIRYSCPTHACHATVQLVENVPIPILVDTLSHTKLLSKTEVLKQRKKTDSEDDIQATLEQVSLKDPLSKCRITLPMRSLSCLHIQCFDCETFLSVNQQLPTWECPICYRSAPYSSLFIDGYLKDILTEVGDVEYVEVTPDGIWRLPGGSNSNVTPAKRQIVSGSASLTPGDMEMFVIDDDDDIGIVGESAQAAAVGESRGANTPMRSTGPAVIDLTLSDSDDDDATAAPIDASSKPRESPVMDARQQDQPYQQSYQPSHQQHNHHPSHSPSLSTAVWQNATDDSAPNGAIYDHQRSLHKLHQKHPQRRSFSNTGGGLPLDKNAVAVNEIVYSPSILGSYNTVPTEDLIQRSHVLPTPNSSYLASTFSPTRSHQERQLYPTSPHHRQADQLSSGSWSSLDRLPLDSGGTPLLTRQGDPSATQCYTLQESYPPLAGLPQMHPYNATMNSSLSTTTISQESLSPGDESFRGDEGMAMRAGSRLERYVSRHQ</sequence>
<proteinExistence type="inferred from homology"/>
<feature type="region of interest" description="Disordered" evidence="9">
    <location>
        <begin position="736"/>
        <end position="769"/>
    </location>
</feature>
<name>A0ABQ8ET68_9FUNG</name>
<dbReference type="EMBL" id="JAFCIX010000575">
    <property type="protein sequence ID" value="KAH6586175.1"/>
    <property type="molecule type" value="Genomic_DNA"/>
</dbReference>
<evidence type="ECO:0008006" key="14">
    <source>
        <dbReference type="Google" id="ProtNLM"/>
    </source>
</evidence>
<comment type="pathway">
    <text evidence="1">Protein modification; protein sumoylation.</text>
</comment>
<feature type="compositionally biased region" description="Polar residues" evidence="9">
    <location>
        <begin position="639"/>
        <end position="651"/>
    </location>
</feature>
<keyword evidence="5 8" id="KW-0863">Zinc-finger</keyword>
<accession>A0ABQ8ET68</accession>
<evidence type="ECO:0000256" key="1">
    <source>
        <dbReference type="ARBA" id="ARBA00004718"/>
    </source>
</evidence>
<protein>
    <recommendedName>
        <fullName evidence="14">SP-RING-type domain-containing protein</fullName>
    </recommendedName>
</protein>
<dbReference type="InterPro" id="IPR004181">
    <property type="entry name" value="Znf_MIZ"/>
</dbReference>
<evidence type="ECO:0000256" key="8">
    <source>
        <dbReference type="PROSITE-ProRule" id="PRU00452"/>
    </source>
</evidence>
<dbReference type="Gene3D" id="2.60.120.780">
    <property type="entry name" value="PINIT domain"/>
    <property type="match status" value="1"/>
</dbReference>
<feature type="region of interest" description="Disordered" evidence="9">
    <location>
        <begin position="579"/>
        <end position="600"/>
    </location>
</feature>
<evidence type="ECO:0000259" key="10">
    <source>
        <dbReference type="PROSITE" id="PS50800"/>
    </source>
</evidence>
<feature type="domain" description="SAP" evidence="10">
    <location>
        <begin position="14"/>
        <end position="48"/>
    </location>
</feature>
<feature type="compositionally biased region" description="Basic and acidic residues" evidence="9">
    <location>
        <begin position="745"/>
        <end position="769"/>
    </location>
</feature>
<keyword evidence="7" id="KW-0862">Zinc</keyword>
<evidence type="ECO:0000313" key="12">
    <source>
        <dbReference type="EMBL" id="KAH6586175.1"/>
    </source>
</evidence>
<evidence type="ECO:0000256" key="5">
    <source>
        <dbReference type="ARBA" id="ARBA00022771"/>
    </source>
</evidence>
<dbReference type="Gene3D" id="3.30.40.10">
    <property type="entry name" value="Zinc/RING finger domain, C3HC4 (zinc finger)"/>
    <property type="match status" value="1"/>
</dbReference>
<dbReference type="InterPro" id="IPR023321">
    <property type="entry name" value="PINIT"/>
</dbReference>